<dbReference type="PROSITE" id="PS50110">
    <property type="entry name" value="RESPONSE_REGULATORY"/>
    <property type="match status" value="1"/>
</dbReference>
<dbReference type="InterPro" id="IPR036388">
    <property type="entry name" value="WH-like_DNA-bd_sf"/>
</dbReference>
<dbReference type="AlphaFoldDB" id="A0A429X0Y3"/>
<dbReference type="InterPro" id="IPR001789">
    <property type="entry name" value="Sig_transdc_resp-reg_receiver"/>
</dbReference>
<evidence type="ECO:0000256" key="5">
    <source>
        <dbReference type="ARBA" id="ARBA00023163"/>
    </source>
</evidence>
<feature type="modified residue" description="4-aspartylphosphate" evidence="6">
    <location>
        <position position="53"/>
    </location>
</feature>
<dbReference type="Proteomes" id="UP000680670">
    <property type="component" value="Unassembled WGS sequence"/>
</dbReference>
<sequence length="378" mass="44849">MKAVLIDDEFLVLDLLEKKLLKIKEVEVLGKYTNPFQGLEEVIKSQPDVVFLDIEMPEISGIDLAKGIKKAFPDIKIVFITACERYAVQAFDQYGYDYMLKPFDDERIIKTISRLSINMIKGTTPACPMVCCFQKLNFKYYGKNTEEIDVHWRTSKTRELFAFLIQNRRNFVQKDVLLKHFWPDVEVKEGYSQLYSTIYQIRRLLKSIGFNIAIISSENSYKLELNNVLLDVDELEKGIEGLPLVMQDTISKHQEIIELYKGDYFEEDGFWWTEQEKTRLQSIWQKQLKRIADFYIFSENYSEAIIQYLKIQKVLPSNDESYFILMQLYNEFGDRYSVKEQYTQLKKMLLEEYSTEPDETIQKWYQTWEEKVKNSNTP</sequence>
<gene>
    <name evidence="9" type="ORF">D5F11_024845</name>
    <name evidence="8" type="ORF">J6TS1_19180</name>
</gene>
<organism evidence="9 10">
    <name type="scientific">Siminovitchia terrae</name>
    <name type="common">Bacillus terrae</name>
    <dbReference type="NCBI Taxonomy" id="1914933"/>
    <lineage>
        <taxon>Bacteria</taxon>
        <taxon>Bacillati</taxon>
        <taxon>Bacillota</taxon>
        <taxon>Bacilli</taxon>
        <taxon>Bacillales</taxon>
        <taxon>Bacillaceae</taxon>
        <taxon>Siminovitchia</taxon>
    </lineage>
</organism>
<dbReference type="Gene3D" id="1.25.40.10">
    <property type="entry name" value="Tetratricopeptide repeat domain"/>
    <property type="match status" value="1"/>
</dbReference>
<dbReference type="InterPro" id="IPR016032">
    <property type="entry name" value="Sig_transdc_resp-reg_C-effctor"/>
</dbReference>
<keyword evidence="5" id="KW-0804">Transcription</keyword>
<evidence type="ECO:0000313" key="8">
    <source>
        <dbReference type="EMBL" id="GIN96048.1"/>
    </source>
</evidence>
<dbReference type="EMBL" id="BORJ01000004">
    <property type="protein sequence ID" value="GIN96048.1"/>
    <property type="molecule type" value="Genomic_DNA"/>
</dbReference>
<dbReference type="SUPFAM" id="SSF48452">
    <property type="entry name" value="TPR-like"/>
    <property type="match status" value="1"/>
</dbReference>
<dbReference type="InterPro" id="IPR011006">
    <property type="entry name" value="CheY-like_superfamily"/>
</dbReference>
<evidence type="ECO:0000256" key="3">
    <source>
        <dbReference type="ARBA" id="ARBA00023015"/>
    </source>
</evidence>
<evidence type="ECO:0000256" key="2">
    <source>
        <dbReference type="ARBA" id="ARBA00023012"/>
    </source>
</evidence>
<evidence type="ECO:0000256" key="4">
    <source>
        <dbReference type="ARBA" id="ARBA00023125"/>
    </source>
</evidence>
<comment type="caution">
    <text evidence="9">The sequence shown here is derived from an EMBL/GenBank/DDBJ whole genome shotgun (WGS) entry which is preliminary data.</text>
</comment>
<evidence type="ECO:0000313" key="9">
    <source>
        <dbReference type="EMBL" id="RST57043.1"/>
    </source>
</evidence>
<dbReference type="GO" id="GO:0005737">
    <property type="term" value="C:cytoplasm"/>
    <property type="evidence" value="ECO:0007669"/>
    <property type="project" value="UniProtKB-SubCell"/>
</dbReference>
<keyword evidence="3" id="KW-0805">Transcription regulation</keyword>
<dbReference type="EMBL" id="QYTW02000045">
    <property type="protein sequence ID" value="RST57043.1"/>
    <property type="molecule type" value="Genomic_DNA"/>
</dbReference>
<dbReference type="Gene3D" id="1.10.10.10">
    <property type="entry name" value="Winged helix-like DNA-binding domain superfamily/Winged helix DNA-binding domain"/>
    <property type="match status" value="1"/>
</dbReference>
<dbReference type="GO" id="GO:0006355">
    <property type="term" value="P:regulation of DNA-templated transcription"/>
    <property type="evidence" value="ECO:0007669"/>
    <property type="project" value="InterPro"/>
</dbReference>
<feature type="domain" description="Response regulatory" evidence="7">
    <location>
        <begin position="2"/>
        <end position="116"/>
    </location>
</feature>
<keyword evidence="6" id="KW-0597">Phosphoprotein</keyword>
<dbReference type="Pfam" id="PF00072">
    <property type="entry name" value="Response_reg"/>
    <property type="match status" value="1"/>
</dbReference>
<dbReference type="GO" id="GO:0000160">
    <property type="term" value="P:phosphorelay signal transduction system"/>
    <property type="evidence" value="ECO:0007669"/>
    <property type="project" value="UniProtKB-KW"/>
</dbReference>
<evidence type="ECO:0000313" key="10">
    <source>
        <dbReference type="Proteomes" id="UP000287296"/>
    </source>
</evidence>
<dbReference type="GO" id="GO:0003677">
    <property type="term" value="F:DNA binding"/>
    <property type="evidence" value="ECO:0007669"/>
    <property type="project" value="UniProtKB-KW"/>
</dbReference>
<dbReference type="InterPro" id="IPR005158">
    <property type="entry name" value="BTAD"/>
</dbReference>
<dbReference type="SMART" id="SM00448">
    <property type="entry name" value="REC"/>
    <property type="match status" value="1"/>
</dbReference>
<keyword evidence="11" id="KW-1185">Reference proteome</keyword>
<dbReference type="InterPro" id="IPR051677">
    <property type="entry name" value="AfsR-DnrI-RedD_regulator"/>
</dbReference>
<dbReference type="PANTHER" id="PTHR35807:SF2">
    <property type="entry name" value="TRANSCRIPTIONAL ACTIVATOR DOMAIN"/>
    <property type="match status" value="1"/>
</dbReference>
<reference evidence="8 11" key="2">
    <citation type="submission" date="2021-03" db="EMBL/GenBank/DDBJ databases">
        <title>Antimicrobial resistance genes in bacteria isolated from Japanese honey, and their potential for conferring macrolide and lincosamide resistance in the American foulbrood pathogen Paenibacillus larvae.</title>
        <authorList>
            <person name="Okamoto M."/>
            <person name="Kumagai M."/>
            <person name="Kanamori H."/>
            <person name="Takamatsu D."/>
        </authorList>
    </citation>
    <scope>NUCLEOTIDE SEQUENCE [LARGE SCALE GENOMIC DNA]</scope>
    <source>
        <strain evidence="8 11">J6TS1</strain>
    </source>
</reference>
<evidence type="ECO:0000313" key="11">
    <source>
        <dbReference type="Proteomes" id="UP000680670"/>
    </source>
</evidence>
<dbReference type="OrthoDB" id="3190595at2"/>
<dbReference type="SUPFAM" id="SSF46894">
    <property type="entry name" value="C-terminal effector domain of the bipartite response regulators"/>
    <property type="match status" value="1"/>
</dbReference>
<keyword evidence="4" id="KW-0238">DNA-binding</keyword>
<comment type="subcellular location">
    <subcellularLocation>
        <location evidence="1">Cytoplasm</location>
    </subcellularLocation>
</comment>
<dbReference type="Pfam" id="PF03704">
    <property type="entry name" value="BTAD"/>
    <property type="match status" value="1"/>
</dbReference>
<evidence type="ECO:0000256" key="6">
    <source>
        <dbReference type="PROSITE-ProRule" id="PRU00169"/>
    </source>
</evidence>
<evidence type="ECO:0000259" key="7">
    <source>
        <dbReference type="PROSITE" id="PS50110"/>
    </source>
</evidence>
<reference evidence="9 10" key="1">
    <citation type="submission" date="2018-12" db="EMBL/GenBank/DDBJ databases">
        <authorList>
            <person name="Sun L."/>
            <person name="Chen Z."/>
        </authorList>
    </citation>
    <scope>NUCLEOTIDE SEQUENCE [LARGE SCALE GENOMIC DNA]</scope>
    <source>
        <strain evidence="9 10">LMG 29736</strain>
    </source>
</reference>
<accession>A0A429X0Y3</accession>
<evidence type="ECO:0000256" key="1">
    <source>
        <dbReference type="ARBA" id="ARBA00004496"/>
    </source>
</evidence>
<dbReference type="Proteomes" id="UP000287296">
    <property type="component" value="Unassembled WGS sequence"/>
</dbReference>
<dbReference type="SUPFAM" id="SSF52172">
    <property type="entry name" value="CheY-like"/>
    <property type="match status" value="1"/>
</dbReference>
<proteinExistence type="predicted"/>
<name>A0A429X0Y3_SIMTE</name>
<dbReference type="PANTHER" id="PTHR35807">
    <property type="entry name" value="TRANSCRIPTIONAL REGULATOR REDD-RELATED"/>
    <property type="match status" value="1"/>
</dbReference>
<dbReference type="Gene3D" id="3.40.50.2300">
    <property type="match status" value="1"/>
</dbReference>
<protein>
    <submittedName>
        <fullName evidence="9">Response regulator</fullName>
    </submittedName>
</protein>
<dbReference type="SMART" id="SM01043">
    <property type="entry name" value="BTAD"/>
    <property type="match status" value="1"/>
</dbReference>
<dbReference type="InterPro" id="IPR011990">
    <property type="entry name" value="TPR-like_helical_dom_sf"/>
</dbReference>
<dbReference type="RefSeq" id="WP_120119261.1">
    <property type="nucleotide sequence ID" value="NZ_BORJ01000004.1"/>
</dbReference>
<keyword evidence="2" id="KW-0902">Two-component regulatory system</keyword>